<name>A0A0K0DTX3_STRER</name>
<feature type="domain" description="CUT" evidence="16">
    <location>
        <begin position="289"/>
        <end position="376"/>
    </location>
</feature>
<keyword evidence="3" id="KW-0677">Repeat</keyword>
<evidence type="ECO:0000256" key="3">
    <source>
        <dbReference type="ARBA" id="ARBA00022737"/>
    </source>
</evidence>
<dbReference type="Proteomes" id="UP000035681">
    <property type="component" value="Unplaced"/>
</dbReference>
<feature type="domain" description="Homeobox" evidence="15">
    <location>
        <begin position="761"/>
        <end position="821"/>
    </location>
</feature>
<evidence type="ECO:0000256" key="14">
    <source>
        <dbReference type="SAM" id="MobiDB-lite"/>
    </source>
</evidence>
<dbReference type="GO" id="GO:0030154">
    <property type="term" value="P:cell differentiation"/>
    <property type="evidence" value="ECO:0007669"/>
    <property type="project" value="UniProtKB-ARBA"/>
</dbReference>
<feature type="domain" description="CUT" evidence="16">
    <location>
        <begin position="496"/>
        <end position="583"/>
    </location>
</feature>
<evidence type="ECO:0000256" key="12">
    <source>
        <dbReference type="RuleBase" id="RU361129"/>
    </source>
</evidence>
<evidence type="ECO:0000256" key="2">
    <source>
        <dbReference type="ARBA" id="ARBA00008190"/>
    </source>
</evidence>
<dbReference type="InterPro" id="IPR009057">
    <property type="entry name" value="Homeodomain-like_sf"/>
</dbReference>
<dbReference type="PROSITE" id="PS51042">
    <property type="entry name" value="CUT"/>
    <property type="match status" value="3"/>
</dbReference>
<evidence type="ECO:0000256" key="10">
    <source>
        <dbReference type="PROSITE-ProRule" id="PRU00108"/>
    </source>
</evidence>
<keyword evidence="17" id="KW-1185">Reference proteome</keyword>
<dbReference type="PANTHER" id="PTHR14043:SF2">
    <property type="entry name" value="HOMEOBOX PROTEIN CUT"/>
    <property type="match status" value="1"/>
</dbReference>
<dbReference type="Gene3D" id="1.10.10.60">
    <property type="entry name" value="Homeodomain-like"/>
    <property type="match status" value="1"/>
</dbReference>
<keyword evidence="4 12" id="KW-0805">Transcription regulation</keyword>
<evidence type="ECO:0000256" key="13">
    <source>
        <dbReference type="SAM" id="Coils"/>
    </source>
</evidence>
<evidence type="ECO:0000256" key="5">
    <source>
        <dbReference type="ARBA" id="ARBA00023054"/>
    </source>
</evidence>
<protein>
    <recommendedName>
        <fullName evidence="12">Homeobox protein cut-like</fullName>
    </recommendedName>
</protein>
<dbReference type="SUPFAM" id="SSF46689">
    <property type="entry name" value="Homeodomain-like"/>
    <property type="match status" value="1"/>
</dbReference>
<organism evidence="18">
    <name type="scientific">Strongyloides stercoralis</name>
    <name type="common">Threadworm</name>
    <dbReference type="NCBI Taxonomy" id="6248"/>
    <lineage>
        <taxon>Eukaryota</taxon>
        <taxon>Metazoa</taxon>
        <taxon>Ecdysozoa</taxon>
        <taxon>Nematoda</taxon>
        <taxon>Chromadorea</taxon>
        <taxon>Rhabditida</taxon>
        <taxon>Tylenchina</taxon>
        <taxon>Panagrolaimomorpha</taxon>
        <taxon>Strongyloidoidea</taxon>
        <taxon>Strongyloididae</taxon>
        <taxon>Strongyloides</taxon>
    </lineage>
</organism>
<dbReference type="InterPro" id="IPR010982">
    <property type="entry name" value="Lambda_DNA-bd_dom_sf"/>
</dbReference>
<dbReference type="SUPFAM" id="SSF47413">
    <property type="entry name" value="lambda repressor-like DNA-binding domains"/>
    <property type="match status" value="3"/>
</dbReference>
<evidence type="ECO:0000256" key="6">
    <source>
        <dbReference type="ARBA" id="ARBA00023125"/>
    </source>
</evidence>
<evidence type="ECO:0000256" key="7">
    <source>
        <dbReference type="ARBA" id="ARBA00023155"/>
    </source>
</evidence>
<feature type="region of interest" description="Disordered" evidence="14">
    <location>
        <begin position="1"/>
        <end position="26"/>
    </location>
</feature>
<feature type="domain" description="CUT" evidence="16">
    <location>
        <begin position="608"/>
        <end position="695"/>
    </location>
</feature>
<dbReference type="CDD" id="cd00086">
    <property type="entry name" value="homeodomain"/>
    <property type="match status" value="1"/>
</dbReference>
<dbReference type="STRING" id="6248.A0A0K0DTX3"/>
<dbReference type="InterPro" id="IPR003350">
    <property type="entry name" value="CUT_dom"/>
</dbReference>
<feature type="compositionally biased region" description="Low complexity" evidence="14">
    <location>
        <begin position="588"/>
        <end position="597"/>
    </location>
</feature>
<comment type="similarity">
    <text evidence="2 12">Belongs to the CUT homeobox family.</text>
</comment>
<evidence type="ECO:0000313" key="17">
    <source>
        <dbReference type="Proteomes" id="UP000035681"/>
    </source>
</evidence>
<dbReference type="InterPro" id="IPR001356">
    <property type="entry name" value="HD"/>
</dbReference>
<evidence type="ECO:0000256" key="11">
    <source>
        <dbReference type="RuleBase" id="RU000682"/>
    </source>
</evidence>
<dbReference type="SMART" id="SM00389">
    <property type="entry name" value="HOX"/>
    <property type="match status" value="1"/>
</dbReference>
<keyword evidence="8 12" id="KW-0804">Transcription</keyword>
<sequence length="958" mass="107392">MSTESMKIDCNTTNSSSSSENEHTNGIDYKEKYERILEINQELENKLKAMKEEFYRKESINVSKTSENEIRIKELLEELDRNALLVEKLQIEVSELNIQLQKEKDKNFQLSITTSKQNNDNCKKCYHSNTTNSFSLTKHSKKENNAPLPNSDIIINELKNFIEKNNSNSKNCKDDNDDMKAHNELFNALTGNYSKDDINDLNTSSNSGINFDTKDLLKLFQVAVNGDNPTTTTSNTTSTTTSTNNTSSTTTTTATTTTSSLRKIDEGNINQGLQDSIVIANLKNRLIDNIRNLGTQALNTEVIARECKRLMTAYNIGQRLFAKVIMNQSQGTVSELLSKPKHWNNLTDKGRDAFRRIYGWISDEKAIATLYSLSPRKVSSAVTDTIEHPTPKSLWDLENTAQFPNNFMFTEEKNDNVVSKSVEHISNNTPSTHTPPESDCDLSSLANVNLSEISLTKVIDLLGSQMGKKEEMPTKQPHYKHKVTNITINEIPKLTYDETGFEGMLHTELVCKEIRDFINKHNCSQKSFAEMVLNMSPGAASDVITKPKPWKCLTPKGREPYIKMQLFLEMMQKIEPKVSKENKEKNENVTSNNVTSSIKKESSPICSQSENGNNEVVDTKLLVDNIKVILRAAKVSNASFATKYMGMGPAIFEECLKNPRPWNTLSAHQKTPYTKMNNLMKDKELLGRFLKEGLQALPSIKSSTPLFDNEIINSKTAEANLLNTISQTFGSTTENKDTTISGKRKAQPPAKFDDSPPSKKRTPRFQRTIITTQQKEILLYVYAHVRHPSARLIDILAKEIDLNARTITNWFHNYRTRQKAKETQLAAEGIDHAEQIKSEILSETKDKNYYLKLTEIIEEDLEICANGGTTTSNNSNFSTPNNNDNNGNSNVSSTNIIDNVSGSLPLNLNFSSLNSSGDSIKDDKSDSGSNNSSKTLKVNTLHSIIANLHTAKGSITAE</sequence>
<evidence type="ECO:0000256" key="9">
    <source>
        <dbReference type="ARBA" id="ARBA00023242"/>
    </source>
</evidence>
<feature type="region of interest" description="Disordered" evidence="14">
    <location>
        <begin position="871"/>
        <end position="890"/>
    </location>
</feature>
<feature type="region of interest" description="Disordered" evidence="14">
    <location>
        <begin position="227"/>
        <end position="255"/>
    </location>
</feature>
<evidence type="ECO:0000256" key="4">
    <source>
        <dbReference type="ARBA" id="ARBA00023015"/>
    </source>
</evidence>
<feature type="compositionally biased region" description="Polar residues" evidence="14">
    <location>
        <begin position="732"/>
        <end position="741"/>
    </location>
</feature>
<evidence type="ECO:0000256" key="1">
    <source>
        <dbReference type="ARBA" id="ARBA00004123"/>
    </source>
</evidence>
<dbReference type="SMART" id="SM01109">
    <property type="entry name" value="CUT"/>
    <property type="match status" value="3"/>
</dbReference>
<keyword evidence="6 10" id="KW-0238">DNA-binding</keyword>
<dbReference type="WBParaSite" id="SSTP_0000068900.1">
    <property type="protein sequence ID" value="SSTP_0000068900.1"/>
    <property type="gene ID" value="SSTP_0000068900"/>
</dbReference>
<reference evidence="18" key="1">
    <citation type="submission" date="2015-08" db="UniProtKB">
        <authorList>
            <consortium name="WormBaseParasite"/>
        </authorList>
    </citation>
    <scope>IDENTIFICATION</scope>
</reference>
<dbReference type="PROSITE" id="PS00027">
    <property type="entry name" value="HOMEOBOX_1"/>
    <property type="match status" value="1"/>
</dbReference>
<comment type="subcellular location">
    <subcellularLocation>
        <location evidence="1 10 11">Nucleus</location>
    </subcellularLocation>
</comment>
<keyword evidence="5 13" id="KW-0175">Coiled coil</keyword>
<keyword evidence="7 10" id="KW-0371">Homeobox</keyword>
<evidence type="ECO:0000259" key="16">
    <source>
        <dbReference type="PROSITE" id="PS51042"/>
    </source>
</evidence>
<dbReference type="AlphaFoldDB" id="A0A0K0DTX3"/>
<feature type="region of interest" description="Disordered" evidence="14">
    <location>
        <begin position="732"/>
        <end position="763"/>
    </location>
</feature>
<dbReference type="Gene3D" id="1.10.260.40">
    <property type="entry name" value="lambda repressor-like DNA-binding domains"/>
    <property type="match status" value="3"/>
</dbReference>
<evidence type="ECO:0000256" key="8">
    <source>
        <dbReference type="ARBA" id="ARBA00023163"/>
    </source>
</evidence>
<dbReference type="GO" id="GO:0000977">
    <property type="term" value="F:RNA polymerase II transcription regulatory region sequence-specific DNA binding"/>
    <property type="evidence" value="ECO:0007669"/>
    <property type="project" value="TreeGrafter"/>
</dbReference>
<dbReference type="Pfam" id="PF02376">
    <property type="entry name" value="CUT"/>
    <property type="match status" value="3"/>
</dbReference>
<accession>A0A0K0DTX3</accession>
<feature type="DNA-binding region" description="Homeobox" evidence="10">
    <location>
        <begin position="763"/>
        <end position="822"/>
    </location>
</feature>
<evidence type="ECO:0000259" key="15">
    <source>
        <dbReference type="PROSITE" id="PS50071"/>
    </source>
</evidence>
<dbReference type="GO" id="GO:0000981">
    <property type="term" value="F:DNA-binding transcription factor activity, RNA polymerase II-specific"/>
    <property type="evidence" value="ECO:0007669"/>
    <property type="project" value="InterPro"/>
</dbReference>
<dbReference type="PROSITE" id="PS50071">
    <property type="entry name" value="HOMEOBOX_2"/>
    <property type="match status" value="1"/>
</dbReference>
<dbReference type="InterPro" id="IPR017970">
    <property type="entry name" value="Homeobox_CS"/>
</dbReference>
<dbReference type="GO" id="GO:0005634">
    <property type="term" value="C:nucleus"/>
    <property type="evidence" value="ECO:0007669"/>
    <property type="project" value="UniProtKB-SubCell"/>
</dbReference>
<feature type="region of interest" description="Disordered" evidence="14">
    <location>
        <begin position="579"/>
        <end position="611"/>
    </location>
</feature>
<evidence type="ECO:0000313" key="18">
    <source>
        <dbReference type="WBParaSite" id="SSTP_0000068900.1"/>
    </source>
</evidence>
<dbReference type="WBParaSite" id="TCONS_00001604.p1">
    <property type="protein sequence ID" value="TCONS_00001604.p1"/>
    <property type="gene ID" value="XLOC_001478"/>
</dbReference>
<proteinExistence type="inferred from homology"/>
<feature type="compositionally biased region" description="Low complexity" evidence="14">
    <location>
        <begin position="230"/>
        <end position="255"/>
    </location>
</feature>
<feature type="coiled-coil region" evidence="13">
    <location>
        <begin position="33"/>
        <end position="106"/>
    </location>
</feature>
<keyword evidence="9 10" id="KW-0539">Nucleus</keyword>
<dbReference type="Pfam" id="PF00046">
    <property type="entry name" value="Homeodomain"/>
    <property type="match status" value="1"/>
</dbReference>
<dbReference type="PANTHER" id="PTHR14043">
    <property type="entry name" value="CCAAT DISPLACEMENT PROTEIN-RELATED"/>
    <property type="match status" value="1"/>
</dbReference>